<name>A0A1G5K0U7_9FLAO</name>
<dbReference type="OrthoDB" id="612554at2"/>
<feature type="region of interest" description="Disordered" evidence="1">
    <location>
        <begin position="660"/>
        <end position="680"/>
    </location>
</feature>
<accession>A0A1G5K0U7</accession>
<evidence type="ECO:0000256" key="1">
    <source>
        <dbReference type="SAM" id="MobiDB-lite"/>
    </source>
</evidence>
<evidence type="ECO:0008006" key="4">
    <source>
        <dbReference type="Google" id="ProtNLM"/>
    </source>
</evidence>
<sequence length="680" mass="79110">MPHIWLDQKVAVQEFELVPLFWNKLSSLQKELQRYKEKPFGIKRLQLGGRGRKLLIDFDTLPKNIQEALGDPRKVDHPLETFFKFDPDAVRYYSTFKRAGKDYLDPKEQERYIVNASVMKAVILLEDARTQERIRMGGSLRGISDTLLADVISFQNSLKVLHKKEHTLPTSARFKQLLKEFKTGSDSYYCLIKDPDGIKAQNARKVDDSLEMLLNAIFRNQVHKPTPTEVSRNYDAFLSGYAQVYNEDTGELYDPKDFKSLSQSTIISYINKWENKIATHKSRSGDRQQYMGAFKPHHQLDLPEFAGSLLSIDDRQPPFWYDNNRNRAWFYLGIDVASQCFTAVVHGKSKEGIIVDFYRQIVRNYTQWGICLPYELECESSLNSSFKDTLLRPGAMFDNVRIEANNARGKYIERMFGKVRYDVEKANIGWIARPKAKSEANQASSIPTQVIEYDTLINDRLRDLEKWNNMPHPARPEMSRFDYFMSMQHQQLKPTNWEAILPVLGYKTETSCQVGYVSLQGLKRAIAESGQILTGEALITKMKMIEGRELDVYWLDDNDGNVMKAFAYLRGTNRLICEIMEMPRYNRATLERTEKDEAARILQSAYVASVEAFTRQQQNRIENINIIDNTPKTVNSNFKFPTVRRFEVREETPHVFDDKEEDQFEYEPTTNNSWRTQFLQ</sequence>
<dbReference type="STRING" id="490189.SAMN02927903_03016"/>
<evidence type="ECO:0000313" key="2">
    <source>
        <dbReference type="EMBL" id="SCY94255.1"/>
    </source>
</evidence>
<dbReference type="RefSeq" id="WP_139149693.1">
    <property type="nucleotide sequence ID" value="NZ_FMVF01000019.1"/>
</dbReference>
<keyword evidence="3" id="KW-1185">Reference proteome</keyword>
<evidence type="ECO:0000313" key="3">
    <source>
        <dbReference type="Proteomes" id="UP000199354"/>
    </source>
</evidence>
<dbReference type="Proteomes" id="UP000199354">
    <property type="component" value="Unassembled WGS sequence"/>
</dbReference>
<proteinExistence type="predicted"/>
<feature type="compositionally biased region" description="Polar residues" evidence="1">
    <location>
        <begin position="668"/>
        <end position="680"/>
    </location>
</feature>
<organism evidence="2 3">
    <name type="scientific">Flavobacterium caeni</name>
    <dbReference type="NCBI Taxonomy" id="490189"/>
    <lineage>
        <taxon>Bacteria</taxon>
        <taxon>Pseudomonadati</taxon>
        <taxon>Bacteroidota</taxon>
        <taxon>Flavobacteriia</taxon>
        <taxon>Flavobacteriales</taxon>
        <taxon>Flavobacteriaceae</taxon>
        <taxon>Flavobacterium</taxon>
    </lineage>
</organism>
<gene>
    <name evidence="2" type="ORF">SAMN02927903_03016</name>
</gene>
<protein>
    <recommendedName>
        <fullName evidence="4">Integrase catalytic domain-containing protein</fullName>
    </recommendedName>
</protein>
<dbReference type="EMBL" id="FMVF01000019">
    <property type="protein sequence ID" value="SCY94255.1"/>
    <property type="molecule type" value="Genomic_DNA"/>
</dbReference>
<dbReference type="AlphaFoldDB" id="A0A1G5K0U7"/>
<reference evidence="2 3" key="1">
    <citation type="submission" date="2016-10" db="EMBL/GenBank/DDBJ databases">
        <authorList>
            <person name="de Groot N.N."/>
        </authorList>
    </citation>
    <scope>NUCLEOTIDE SEQUENCE [LARGE SCALE GENOMIC DNA]</scope>
    <source>
        <strain evidence="2 3">CGMCC 1.7031</strain>
    </source>
</reference>